<accession>A0A1G1V8H7</accession>
<organism evidence="1 2">
    <name type="scientific">Candidatus Blackburnbacteria bacterium RIFCSPHIGHO2_12_FULL_41_13b</name>
    <dbReference type="NCBI Taxonomy" id="1797517"/>
    <lineage>
        <taxon>Bacteria</taxon>
        <taxon>Candidatus Blackburniibacteriota</taxon>
    </lineage>
</organism>
<evidence type="ECO:0000313" key="1">
    <source>
        <dbReference type="EMBL" id="OGY11758.1"/>
    </source>
</evidence>
<name>A0A1G1V8H7_9BACT</name>
<dbReference type="AlphaFoldDB" id="A0A1G1V8H7"/>
<proteinExistence type="predicted"/>
<comment type="caution">
    <text evidence="1">The sequence shown here is derived from an EMBL/GenBank/DDBJ whole genome shotgun (WGS) entry which is preliminary data.</text>
</comment>
<sequence length="182" mass="20511">MAVAERAILLEGNPAFPSAEYYLHGVSIDRACEMRQVEGACLLFALKAQELLSQNPSFIMSSASDNWPVSVPIKRYIFMEEEMAEASRAVLNKYWIQGLRVTSEVETLAGLRLCLISAIQLVGVEKTKTLRDFPQKTNDARAVLLGFFNRHYGVERRKVVKRVGGSDVQKFERSLDRLMIIA</sequence>
<dbReference type="EMBL" id="MHCA01000031">
    <property type="protein sequence ID" value="OGY11758.1"/>
    <property type="molecule type" value="Genomic_DNA"/>
</dbReference>
<dbReference type="Proteomes" id="UP000178272">
    <property type="component" value="Unassembled WGS sequence"/>
</dbReference>
<evidence type="ECO:0000313" key="2">
    <source>
        <dbReference type="Proteomes" id="UP000178272"/>
    </source>
</evidence>
<gene>
    <name evidence="1" type="ORF">A3F61_04155</name>
</gene>
<reference evidence="1 2" key="1">
    <citation type="journal article" date="2016" name="Nat. Commun.">
        <title>Thousands of microbial genomes shed light on interconnected biogeochemical processes in an aquifer system.</title>
        <authorList>
            <person name="Anantharaman K."/>
            <person name="Brown C.T."/>
            <person name="Hug L.A."/>
            <person name="Sharon I."/>
            <person name="Castelle C.J."/>
            <person name="Probst A.J."/>
            <person name="Thomas B.C."/>
            <person name="Singh A."/>
            <person name="Wilkins M.J."/>
            <person name="Karaoz U."/>
            <person name="Brodie E.L."/>
            <person name="Williams K.H."/>
            <person name="Hubbard S.S."/>
            <person name="Banfield J.F."/>
        </authorList>
    </citation>
    <scope>NUCLEOTIDE SEQUENCE [LARGE SCALE GENOMIC DNA]</scope>
</reference>
<protein>
    <submittedName>
        <fullName evidence="1">Uncharacterized protein</fullName>
    </submittedName>
</protein>